<feature type="region of interest" description="Disordered" evidence="6">
    <location>
        <begin position="930"/>
        <end position="964"/>
    </location>
</feature>
<dbReference type="SMART" id="SM00822">
    <property type="entry name" value="PKS_KR"/>
    <property type="match status" value="1"/>
</dbReference>
<organism evidence="9 10">
    <name type="scientific">Streptomyces caledonius</name>
    <dbReference type="NCBI Taxonomy" id="3134107"/>
    <lineage>
        <taxon>Bacteria</taxon>
        <taxon>Bacillati</taxon>
        <taxon>Actinomycetota</taxon>
        <taxon>Actinomycetes</taxon>
        <taxon>Kitasatosporales</taxon>
        <taxon>Streptomycetaceae</taxon>
        <taxon>Streptomyces</taxon>
    </lineage>
</organism>
<dbReference type="PROSITE" id="PS50075">
    <property type="entry name" value="CARRIER"/>
    <property type="match status" value="1"/>
</dbReference>
<dbReference type="Gene3D" id="3.40.47.10">
    <property type="match status" value="1"/>
</dbReference>
<keyword evidence="5" id="KW-0012">Acyltransferase</keyword>
<dbReference type="SUPFAM" id="SSF55048">
    <property type="entry name" value="Probable ACP-binding domain of malonyl-CoA ACP transacylase"/>
    <property type="match status" value="1"/>
</dbReference>
<evidence type="ECO:0000256" key="5">
    <source>
        <dbReference type="ARBA" id="ARBA00023315"/>
    </source>
</evidence>
<dbReference type="InterPro" id="IPR009081">
    <property type="entry name" value="PP-bd_ACP"/>
</dbReference>
<feature type="compositionally biased region" description="Pro residues" evidence="6">
    <location>
        <begin position="1503"/>
        <end position="1513"/>
    </location>
</feature>
<gene>
    <name evidence="9" type="ORF">WKI68_12240</name>
</gene>
<accession>A0ABU8U2D6</accession>
<dbReference type="Proteomes" id="UP001382904">
    <property type="component" value="Unassembled WGS sequence"/>
</dbReference>
<dbReference type="Gene3D" id="3.40.50.720">
    <property type="entry name" value="NAD(P)-binding Rossmann-like Domain"/>
    <property type="match status" value="1"/>
</dbReference>
<dbReference type="Pfam" id="PF08659">
    <property type="entry name" value="KR"/>
    <property type="match status" value="1"/>
</dbReference>
<dbReference type="InterPro" id="IPR036736">
    <property type="entry name" value="ACP-like_sf"/>
</dbReference>
<dbReference type="InterPro" id="IPR057326">
    <property type="entry name" value="KR_dom"/>
</dbReference>
<feature type="compositionally biased region" description="Low complexity" evidence="6">
    <location>
        <begin position="1020"/>
        <end position="1032"/>
    </location>
</feature>
<feature type="region of interest" description="Disordered" evidence="6">
    <location>
        <begin position="1000"/>
        <end position="1091"/>
    </location>
</feature>
<dbReference type="InterPro" id="IPR020841">
    <property type="entry name" value="PKS_Beta-ketoAc_synthase_dom"/>
</dbReference>
<feature type="domain" description="Ketosynthase family 3 (KS3)" evidence="8">
    <location>
        <begin position="1025"/>
        <end position="1437"/>
    </location>
</feature>
<keyword evidence="2" id="KW-0597">Phosphoprotein</keyword>
<comment type="caution">
    <text evidence="9">The sequence shown here is derived from an EMBL/GenBank/DDBJ whole genome shotgun (WGS) entry which is preliminary data.</text>
</comment>
<dbReference type="SMART" id="SM00823">
    <property type="entry name" value="PKS_PP"/>
    <property type="match status" value="1"/>
</dbReference>
<dbReference type="PROSITE" id="PS52004">
    <property type="entry name" value="KS3_2"/>
    <property type="match status" value="1"/>
</dbReference>
<feature type="domain" description="Carrier" evidence="7">
    <location>
        <begin position="879"/>
        <end position="954"/>
    </location>
</feature>
<feature type="compositionally biased region" description="Pro residues" evidence="6">
    <location>
        <begin position="1455"/>
        <end position="1480"/>
    </location>
</feature>
<dbReference type="SUPFAM" id="SSF51735">
    <property type="entry name" value="NAD(P)-binding Rossmann-fold domains"/>
    <property type="match status" value="2"/>
</dbReference>
<feature type="compositionally biased region" description="Basic residues" evidence="6">
    <location>
        <begin position="1035"/>
        <end position="1051"/>
    </location>
</feature>
<feature type="compositionally biased region" description="Basic and acidic residues" evidence="6">
    <location>
        <begin position="1007"/>
        <end position="1019"/>
    </location>
</feature>
<sequence length="1557" mass="165562">MGRELLAGSAAFAAEIDLLEPLILAEAGFSVREVLQTPGLTDEAEFSTLQPLIFAVQLGLAAWWRAMGVTPDVVIGSSMGEVAAACVAGVLDRADAVRVICRRSRLLQPLAGQGAMAVVDLPAAEVRRRIADSSDVVSVAVQAAPDQTVVSGDPGTVRRLTEAWEAEGIRCRPVSSTVPGHSPQTDPAAAELEASLSEITPALPAIRMYSTVDAGLGAPAGDAAYWARNVRGEVRFAEVADALLAQGHGVFLEIGPHPVTAHSLDRTSSLRGGTRPLIAASTRREQPEQATLLTSLAELHAHGVPVDWSGRYPAGRLVPLPSYPWQRASHWFTTRTPHPASFLGAGGTREADADDAVRPAEYAVRWQPGPADDRRQPDRRPAEPFASDTGWLVLGDGGPTTSCVVVELARRGQPSRLIDAGLEVDPSVWDFVRDSGRQWRILDLRALAAPSDVPAGALGDVPAQAGKRVRDLVGLLRELGGLPVEVTARLWAVTRQAQPVLDDEGPLALESAPLWGLGRTARLEHPQRWGALIDIDLGDPHTIAARLIDEVEAGGHEDQVAFRGDTRHVARLAPVSPGAPGAPVAPLPAGAVPDLDTSGTHLVIGGGGTIGLELAGWLVDQGVRALVLTRRQDGDAAYAARLDELRARGAQITTVAADVADPVAMAELFARFGTVLPPLRGVYHLATSRHAGPVTQASPDEVADALAPKIDGGWLLHRLTEGHDVRHVVFFSSLTALLGSVNLGYYAAANAFLDGLAHERHRKGLPALSIGWGLWQHTLDGAGDRETVRRAGQREITAGDGLAALGRLLGSAAPHRVYAAADWDVLGEAYQARRPFPLIGLLAPVAEERPGPEPLRTGTGTATPPAPAPALSSPLTKGLDLRALVREQLAAVLRITDKEALDSGRGFFELGLDSMTSVELRRRLEDALGRSLPRRLPSTTRTSTNSPTSWPSRQPPPLRPRPRRLRLQMPITITIKLKIKIRTSSPPAWPHCSRNCDDHAHHHRLQHPAETRRREDRRAPAAPGRCRGPAQGPDRRRRHGLPLPRRSRFARRVLAAPEGRGGRGHRPAGRTAPARIPHLADPNAPHTTQGSYLPGVDRFDAAFFGITDAEATAMDPQQRLLLEVTWEALEHAGLPVEALRATTTGVFMGVTGSDYWQLRMRRPDLGPLDAATGIGSAGSFAVGRISHLLGLQGPCMCLDTGCSSAMVGVHLATRSLRSGESDTALVGAAHLMLGAEGTETLADLGVLSRQGKCKTFDAEADGFVVGEGCGVIVLKRLPDALRDGDRVLAVIKGSATNHNGASGALGIPNGSAQRAVIRGAYADAATPAASVGYVEAHGTGTPLGDAIELQALVDELIPGRDPDLPLVVGTGKTNIGHLETASGMAALIKAVLCLHHGTIPAHLHFSTPTRNWPGPPNRSSSPRTAAPGPRRRELPARPESAPSRRTAPTSTSYSPTPPRRTPRPPAPVRPASPRPPPRRPVPSRALPRPAARRPVPSRALPRPAAPRPPPWQPAPRRAPSRQAPRRPAPRRQSTPCPAPRRSAPRRTPPRQATRQTP</sequence>
<evidence type="ECO:0000256" key="6">
    <source>
        <dbReference type="SAM" id="MobiDB-lite"/>
    </source>
</evidence>
<dbReference type="InterPro" id="IPR016039">
    <property type="entry name" value="Thiolase-like"/>
</dbReference>
<dbReference type="InterPro" id="IPR013968">
    <property type="entry name" value="PKS_KR"/>
</dbReference>
<feature type="compositionally biased region" description="Low complexity" evidence="6">
    <location>
        <begin position="1440"/>
        <end position="1454"/>
    </location>
</feature>
<keyword evidence="4" id="KW-0045">Antibiotic biosynthesis</keyword>
<feature type="compositionally biased region" description="Low complexity" evidence="6">
    <location>
        <begin position="1530"/>
        <end position="1541"/>
    </location>
</feature>
<feature type="region of interest" description="Disordered" evidence="6">
    <location>
        <begin position="849"/>
        <end position="870"/>
    </location>
</feature>
<evidence type="ECO:0000259" key="7">
    <source>
        <dbReference type="PROSITE" id="PS50075"/>
    </source>
</evidence>
<dbReference type="PROSITE" id="PS00012">
    <property type="entry name" value="PHOSPHOPANTETHEINE"/>
    <property type="match status" value="1"/>
</dbReference>
<evidence type="ECO:0000256" key="1">
    <source>
        <dbReference type="ARBA" id="ARBA00022450"/>
    </source>
</evidence>
<dbReference type="InterPro" id="IPR014031">
    <property type="entry name" value="Ketoacyl_synth_C"/>
</dbReference>
<feature type="compositionally biased region" description="Basic and acidic residues" evidence="6">
    <location>
        <begin position="371"/>
        <end position="382"/>
    </location>
</feature>
<dbReference type="Pfam" id="PF02801">
    <property type="entry name" value="Ketoacyl-synt_C"/>
    <property type="match status" value="1"/>
</dbReference>
<dbReference type="PROSITE" id="PS00606">
    <property type="entry name" value="KS3_1"/>
    <property type="match status" value="1"/>
</dbReference>
<feature type="region of interest" description="Disordered" evidence="6">
    <location>
        <begin position="362"/>
        <end position="391"/>
    </location>
</feature>
<feature type="compositionally biased region" description="Low complexity" evidence="6">
    <location>
        <begin position="1482"/>
        <end position="1502"/>
    </location>
</feature>
<dbReference type="CDD" id="cd00833">
    <property type="entry name" value="PKS"/>
    <property type="match status" value="1"/>
</dbReference>
<dbReference type="PANTHER" id="PTHR43775">
    <property type="entry name" value="FATTY ACID SYNTHASE"/>
    <property type="match status" value="1"/>
</dbReference>
<dbReference type="InterPro" id="IPR016035">
    <property type="entry name" value="Acyl_Trfase/lysoPLipase"/>
</dbReference>
<dbReference type="SUPFAM" id="SSF53901">
    <property type="entry name" value="Thiolase-like"/>
    <property type="match status" value="1"/>
</dbReference>
<evidence type="ECO:0000256" key="3">
    <source>
        <dbReference type="ARBA" id="ARBA00022679"/>
    </source>
</evidence>
<dbReference type="InterPro" id="IPR001227">
    <property type="entry name" value="Ac_transferase_dom_sf"/>
</dbReference>
<dbReference type="Gene3D" id="1.10.1200.10">
    <property type="entry name" value="ACP-like"/>
    <property type="match status" value="1"/>
</dbReference>
<dbReference type="InterPro" id="IPR020806">
    <property type="entry name" value="PKS_PP-bd"/>
</dbReference>
<dbReference type="PRINTS" id="PR01217">
    <property type="entry name" value="PRICHEXTENSN"/>
</dbReference>
<dbReference type="InterPro" id="IPR036291">
    <property type="entry name" value="NAD(P)-bd_dom_sf"/>
</dbReference>
<proteinExistence type="predicted"/>
<dbReference type="SUPFAM" id="SSF52151">
    <property type="entry name" value="FabD/lysophospholipase-like"/>
    <property type="match status" value="1"/>
</dbReference>
<dbReference type="CDD" id="cd08955">
    <property type="entry name" value="KR_2_FAS_SDR_x"/>
    <property type="match status" value="1"/>
</dbReference>
<protein>
    <submittedName>
        <fullName evidence="9">SDR family NAD(P)-dependent oxidoreductase</fullName>
    </submittedName>
</protein>
<dbReference type="InterPro" id="IPR016036">
    <property type="entry name" value="Malonyl_transacylase_ACP-bd"/>
</dbReference>
<dbReference type="SMART" id="SM00827">
    <property type="entry name" value="PKS_AT"/>
    <property type="match status" value="1"/>
</dbReference>
<evidence type="ECO:0000259" key="8">
    <source>
        <dbReference type="PROSITE" id="PS52004"/>
    </source>
</evidence>
<dbReference type="EMBL" id="JBBKAM010000002">
    <property type="protein sequence ID" value="MEJ8642033.1"/>
    <property type="molecule type" value="Genomic_DNA"/>
</dbReference>
<reference evidence="9 10" key="1">
    <citation type="submission" date="2024-03" db="EMBL/GenBank/DDBJ databases">
        <title>Novel Streptomyces species of biotechnological and ecological value are a feature of Machair soil.</title>
        <authorList>
            <person name="Prole J.R."/>
            <person name="Goodfellow M."/>
            <person name="Allenby N."/>
            <person name="Ward A.C."/>
        </authorList>
    </citation>
    <scope>NUCLEOTIDE SEQUENCE [LARGE SCALE GENOMIC DNA]</scope>
    <source>
        <strain evidence="9 10">MS1.HAVA.3</strain>
    </source>
</reference>
<dbReference type="InterPro" id="IPR006162">
    <property type="entry name" value="Ppantetheine_attach_site"/>
</dbReference>
<dbReference type="SMART" id="SM00825">
    <property type="entry name" value="PKS_KS"/>
    <property type="match status" value="1"/>
</dbReference>
<dbReference type="Pfam" id="PF00550">
    <property type="entry name" value="PP-binding"/>
    <property type="match status" value="1"/>
</dbReference>
<evidence type="ECO:0000313" key="9">
    <source>
        <dbReference type="EMBL" id="MEJ8642033.1"/>
    </source>
</evidence>
<keyword evidence="10" id="KW-1185">Reference proteome</keyword>
<keyword evidence="3" id="KW-0808">Transferase</keyword>
<dbReference type="PANTHER" id="PTHR43775:SF37">
    <property type="entry name" value="SI:DKEY-61P9.11"/>
    <property type="match status" value="1"/>
</dbReference>
<dbReference type="InterPro" id="IPR014030">
    <property type="entry name" value="Ketoacyl_synth_N"/>
</dbReference>
<dbReference type="Gene3D" id="3.40.366.10">
    <property type="entry name" value="Malonyl-Coenzyme A Acyl Carrier Protein, domain 2"/>
    <property type="match status" value="1"/>
</dbReference>
<dbReference type="Pfam" id="PF00698">
    <property type="entry name" value="Acyl_transf_1"/>
    <property type="match status" value="1"/>
</dbReference>
<evidence type="ECO:0000313" key="10">
    <source>
        <dbReference type="Proteomes" id="UP001382904"/>
    </source>
</evidence>
<dbReference type="Pfam" id="PF00109">
    <property type="entry name" value="ketoacyl-synt"/>
    <property type="match status" value="1"/>
</dbReference>
<dbReference type="Gene3D" id="3.30.70.3290">
    <property type="match status" value="1"/>
</dbReference>
<name>A0ABU8U2D6_9ACTN</name>
<evidence type="ECO:0000256" key="4">
    <source>
        <dbReference type="ARBA" id="ARBA00023194"/>
    </source>
</evidence>
<feature type="compositionally biased region" description="Low complexity" evidence="6">
    <location>
        <begin position="857"/>
        <end position="870"/>
    </location>
</feature>
<dbReference type="InterPro" id="IPR018201">
    <property type="entry name" value="Ketoacyl_synth_AS"/>
</dbReference>
<feature type="region of interest" description="Disordered" evidence="6">
    <location>
        <begin position="1406"/>
        <end position="1557"/>
    </location>
</feature>
<keyword evidence="1" id="KW-0596">Phosphopantetheine</keyword>
<feature type="compositionally biased region" description="Low complexity" evidence="6">
    <location>
        <begin position="930"/>
        <end position="952"/>
    </location>
</feature>
<dbReference type="SUPFAM" id="SSF47336">
    <property type="entry name" value="ACP-like"/>
    <property type="match status" value="1"/>
</dbReference>
<dbReference type="InterPro" id="IPR014043">
    <property type="entry name" value="Acyl_transferase_dom"/>
</dbReference>
<evidence type="ECO:0000256" key="2">
    <source>
        <dbReference type="ARBA" id="ARBA00022553"/>
    </source>
</evidence>
<dbReference type="InterPro" id="IPR050091">
    <property type="entry name" value="PKS_NRPS_Biosynth_Enz"/>
</dbReference>